<feature type="transmembrane region" description="Helical" evidence="1">
    <location>
        <begin position="27"/>
        <end position="49"/>
    </location>
</feature>
<proteinExistence type="predicted"/>
<evidence type="ECO:0000313" key="3">
    <source>
        <dbReference type="Proteomes" id="UP001139971"/>
    </source>
</evidence>
<dbReference type="RefSeq" id="WP_263541713.1">
    <property type="nucleotide sequence ID" value="NZ_JAOVZO020000018.1"/>
</dbReference>
<evidence type="ECO:0000256" key="1">
    <source>
        <dbReference type="SAM" id="Phobius"/>
    </source>
</evidence>
<dbReference type="SUPFAM" id="SSF48452">
    <property type="entry name" value="TPR-like"/>
    <property type="match status" value="1"/>
</dbReference>
<organism evidence="2 3">
    <name type="scientific">Tahibacter soli</name>
    <dbReference type="NCBI Taxonomy" id="2983605"/>
    <lineage>
        <taxon>Bacteria</taxon>
        <taxon>Pseudomonadati</taxon>
        <taxon>Pseudomonadota</taxon>
        <taxon>Gammaproteobacteria</taxon>
        <taxon>Lysobacterales</taxon>
        <taxon>Rhodanobacteraceae</taxon>
        <taxon>Tahibacter</taxon>
    </lineage>
</organism>
<dbReference type="PIRSF" id="PIRSF030959">
    <property type="entry name" value="UCP030959"/>
    <property type="match status" value="1"/>
</dbReference>
<dbReference type="Proteomes" id="UP001139971">
    <property type="component" value="Unassembled WGS sequence"/>
</dbReference>
<gene>
    <name evidence="2" type="ORF">OD750_016120</name>
</gene>
<keyword evidence="3" id="KW-1185">Reference proteome</keyword>
<sequence length="250" mass="28641">MPALFILSIVLQFVCLVHVVRTGRPHWWMWIIFIGSYLAVAVYFFTQILPDLRNDPRSRKLVRDVQNKIDPERQRRRIAQELEAADTVNNRRRLAEESLRLGDYANAAELYRSMLKGIYATEPGFMLALAQAQAGLGEFASARDTLDALIKANPDFTSSDGHFLYARCLEELGEHARALEEYDALSTSYPGEEARLRYGLLLKKLERYADARRVFEEMHKRAKVAPAYYRRKEKAYLDAAKKELAALGPA</sequence>
<dbReference type="EMBL" id="JAOVZO020000018">
    <property type="protein sequence ID" value="MDC8014071.1"/>
    <property type="molecule type" value="Genomic_DNA"/>
</dbReference>
<evidence type="ECO:0000313" key="2">
    <source>
        <dbReference type="EMBL" id="MDC8014071.1"/>
    </source>
</evidence>
<dbReference type="Gene3D" id="1.25.40.10">
    <property type="entry name" value="Tetratricopeptide repeat domain"/>
    <property type="match status" value="1"/>
</dbReference>
<comment type="caution">
    <text evidence="2">The sequence shown here is derived from an EMBL/GenBank/DDBJ whole genome shotgun (WGS) entry which is preliminary data.</text>
</comment>
<dbReference type="InterPro" id="IPR011990">
    <property type="entry name" value="TPR-like_helical_dom_sf"/>
</dbReference>
<keyword evidence="1" id="KW-0472">Membrane</keyword>
<name>A0A9X3YNQ4_9GAMM</name>
<accession>A0A9X3YNQ4</accession>
<keyword evidence="1" id="KW-1133">Transmembrane helix</keyword>
<protein>
    <submittedName>
        <fullName evidence="2">Tetratricopeptide repeat protein</fullName>
    </submittedName>
</protein>
<dbReference type="Pfam" id="PF13432">
    <property type="entry name" value="TPR_16"/>
    <property type="match status" value="1"/>
</dbReference>
<reference evidence="2" key="1">
    <citation type="submission" date="2023-02" db="EMBL/GenBank/DDBJ databases">
        <title>Tahibacter soli sp. nov. isolated from soil.</title>
        <authorList>
            <person name="Baek J.H."/>
            <person name="Lee J.K."/>
            <person name="Choi D.G."/>
            <person name="Jeon C.O."/>
        </authorList>
    </citation>
    <scope>NUCLEOTIDE SEQUENCE</scope>
    <source>
        <strain evidence="2">BL</strain>
    </source>
</reference>
<keyword evidence="1" id="KW-0812">Transmembrane</keyword>
<dbReference type="InterPro" id="IPR014562">
    <property type="entry name" value="UCP030959_TPR_rpt-cont"/>
</dbReference>
<dbReference type="AlphaFoldDB" id="A0A9X3YNQ4"/>